<accession>M1WS86</accession>
<sequence>MAQGIKTWVVDDFYLKMVLDKYEWEMLTLQVNMQEETI</sequence>
<proteinExistence type="predicted"/>
<gene>
    <name evidence="1" type="ordered locus">BN4_11527</name>
</gene>
<evidence type="ECO:0000313" key="2">
    <source>
        <dbReference type="Proteomes" id="UP000011724"/>
    </source>
</evidence>
<dbReference type="KEGG" id="dpi:BN4_11527"/>
<evidence type="ECO:0000313" key="1">
    <source>
        <dbReference type="EMBL" id="CCH48762.1"/>
    </source>
</evidence>
<reference evidence="1 2" key="1">
    <citation type="journal article" date="2013" name="PLoS ONE">
        <title>The first genomic and proteomic characterization of a deep-sea sulfate reducer: insights into the piezophilic lifestyle of Desulfovibrio piezophilus.</title>
        <authorList>
            <person name="Pradel N."/>
            <person name="Ji B."/>
            <person name="Gimenez G."/>
            <person name="Talla E."/>
            <person name="Lenoble P."/>
            <person name="Garel M."/>
            <person name="Tamburini C."/>
            <person name="Fourquet P."/>
            <person name="Lebrun R."/>
            <person name="Bertin P."/>
            <person name="Denis Y."/>
            <person name="Pophillat M."/>
            <person name="Barbe V."/>
            <person name="Ollivier B."/>
            <person name="Dolla A."/>
        </authorList>
    </citation>
    <scope>NUCLEOTIDE SEQUENCE [LARGE SCALE GENOMIC DNA]</scope>
    <source>
        <strain evidence="2">DSM 10523 / SB164P1</strain>
    </source>
</reference>
<organism evidence="1 2">
    <name type="scientific">Pseudodesulfovibrio piezophilus (strain DSM 21447 / JCM 15486 / C1TLV30)</name>
    <name type="common">Desulfovibrio piezophilus</name>
    <dbReference type="NCBI Taxonomy" id="1322246"/>
    <lineage>
        <taxon>Bacteria</taxon>
        <taxon>Pseudomonadati</taxon>
        <taxon>Thermodesulfobacteriota</taxon>
        <taxon>Desulfovibrionia</taxon>
        <taxon>Desulfovibrionales</taxon>
        <taxon>Desulfovibrionaceae</taxon>
    </lineage>
</organism>
<dbReference type="AlphaFoldDB" id="M1WS86"/>
<protein>
    <submittedName>
        <fullName evidence="1">Uncharacterized protein</fullName>
    </submittedName>
</protein>
<dbReference type="EMBL" id="FO203427">
    <property type="protein sequence ID" value="CCH48762.1"/>
    <property type="molecule type" value="Genomic_DNA"/>
</dbReference>
<reference evidence="2" key="2">
    <citation type="journal article" date="2013" name="Stand. Genomic Sci.">
        <title>Complete genome sequence of Desulfocapsa sulfexigens, a marine deltaproteobacterium specialized in disproportionating inorganic sulfur compounds.</title>
        <authorList>
            <person name="Finster K.W."/>
            <person name="Kjeldsen K.U."/>
            <person name="Kube M."/>
            <person name="Reinhardt R."/>
            <person name="Mussmann M."/>
            <person name="Amann R."/>
            <person name="Schreiber L."/>
        </authorList>
    </citation>
    <scope>NUCLEOTIDE SEQUENCE [LARGE SCALE GENOMIC DNA]</scope>
    <source>
        <strain evidence="2">DSM 10523 / SB164P1</strain>
    </source>
</reference>
<name>M1WS86_PSEP2</name>
<keyword evidence="2" id="KW-1185">Reference proteome</keyword>
<dbReference type="Proteomes" id="UP000011724">
    <property type="component" value="Chromosome"/>
</dbReference>
<dbReference type="HOGENOM" id="CLU_3327213_0_0_7"/>